<comment type="caution">
    <text evidence="5">Lacks conserved residue(s) required for the propagation of feature annotation.</text>
</comment>
<evidence type="ECO:0000313" key="7">
    <source>
        <dbReference type="Proteomes" id="UP001190700"/>
    </source>
</evidence>
<protein>
    <recommendedName>
        <fullName evidence="5">Probable magnesium transporter</fullName>
    </recommendedName>
</protein>
<proteinExistence type="inferred from homology"/>
<accession>A0AAE0BKB1</accession>
<evidence type="ECO:0000256" key="1">
    <source>
        <dbReference type="ARBA" id="ARBA00004141"/>
    </source>
</evidence>
<keyword evidence="3 5" id="KW-1133">Transmembrane helix</keyword>
<dbReference type="EMBL" id="LGRX02034320">
    <property type="protein sequence ID" value="KAK3238141.1"/>
    <property type="molecule type" value="Genomic_DNA"/>
</dbReference>
<dbReference type="GO" id="GO:0005886">
    <property type="term" value="C:plasma membrane"/>
    <property type="evidence" value="ECO:0007669"/>
    <property type="project" value="UniProtKB-SubCell"/>
</dbReference>
<feature type="transmembrane region" description="Helical" evidence="5">
    <location>
        <begin position="41"/>
        <end position="61"/>
    </location>
</feature>
<keyword evidence="5" id="KW-0460">Magnesium</keyword>
<comment type="subunit">
    <text evidence="5">Homodimer.</text>
</comment>
<comment type="function">
    <text evidence="5">Acts as a Mg(2+) transporter. Can also transport other divalent cations such as Fe(2+), Sr(2+), Ba(2+), Mn(2+) and Co(2+) but to a much less extent than Mg(2+).</text>
</comment>
<evidence type="ECO:0000256" key="4">
    <source>
        <dbReference type="ARBA" id="ARBA00023136"/>
    </source>
</evidence>
<sequence length="332" mass="35796">MASFALGVILTVLSSIFGWTLTVNIWRYAHRQQKTGQGRTSLYTAPAWWIGVLGAFIDMAGDEFGSGLVGQSVSVPLTTGTLLAINPIWAWILNRERCYVVPDGVGSLVIVCGAILMFLVADDDVEEYDWDDVKDHLTSSSSITGFALVVLLAATLYVVIWKTSSMPAESTESPGQMEVGDEKHAAAAGFGLRQQQWRLFPHKDSVTTNVTKFSYAGLVAALQALTCSLTVAVSYWLWSVIDGDDNFSFTNLGPLLLYLTQKLAQLVVCVATSAATVPSHNPLSIPTFSPDVRTFQFVGQPALAFPTAGMLTQMKEPVAPLCIPPATSLLKA</sequence>
<dbReference type="GO" id="GO:0005769">
    <property type="term" value="C:early endosome"/>
    <property type="evidence" value="ECO:0007669"/>
    <property type="project" value="UniProtKB-SubCell"/>
</dbReference>
<comment type="subcellular location">
    <subcellularLocation>
        <location evidence="5">Cell membrane</location>
        <topology evidence="5">Multi-pass membrane protein</topology>
    </subcellularLocation>
    <subcellularLocation>
        <location evidence="5">Early endosome</location>
    </subcellularLocation>
    <subcellularLocation>
        <location evidence="1">Membrane</location>
        <topology evidence="1">Multi-pass membrane protein</topology>
    </subcellularLocation>
</comment>
<dbReference type="GO" id="GO:0015095">
    <property type="term" value="F:magnesium ion transmembrane transporter activity"/>
    <property type="evidence" value="ECO:0007669"/>
    <property type="project" value="UniProtKB-UniRule"/>
</dbReference>
<reference evidence="6 7" key="1">
    <citation type="journal article" date="2015" name="Genome Biol. Evol.">
        <title>Comparative Genomics of a Bacterivorous Green Alga Reveals Evolutionary Causalities and Consequences of Phago-Mixotrophic Mode of Nutrition.</title>
        <authorList>
            <person name="Burns J.A."/>
            <person name="Paasch A."/>
            <person name="Narechania A."/>
            <person name="Kim E."/>
        </authorList>
    </citation>
    <scope>NUCLEOTIDE SEQUENCE [LARGE SCALE GENOMIC DNA]</scope>
    <source>
        <strain evidence="6 7">PLY_AMNH</strain>
    </source>
</reference>
<name>A0AAE0BKB1_9CHLO</name>
<dbReference type="AlphaFoldDB" id="A0AAE0BKB1"/>
<feature type="transmembrane region" description="Helical" evidence="5">
    <location>
        <begin position="100"/>
        <end position="121"/>
    </location>
</feature>
<evidence type="ECO:0000256" key="2">
    <source>
        <dbReference type="ARBA" id="ARBA00022692"/>
    </source>
</evidence>
<keyword evidence="5" id="KW-0967">Endosome</keyword>
<keyword evidence="5" id="KW-0406">Ion transport</keyword>
<comment type="caution">
    <text evidence="6">The sequence shown here is derived from an EMBL/GenBank/DDBJ whole genome shotgun (WGS) entry which is preliminary data.</text>
</comment>
<dbReference type="PANTHER" id="PTHR12570">
    <property type="match status" value="1"/>
</dbReference>
<comment type="similarity">
    <text evidence="5">Belongs to the NIPA (TC 2.A.7) family.</text>
</comment>
<feature type="transmembrane region" description="Helical" evidence="5">
    <location>
        <begin position="73"/>
        <end position="93"/>
    </location>
</feature>
<dbReference type="Proteomes" id="UP001190700">
    <property type="component" value="Unassembled WGS sequence"/>
</dbReference>
<gene>
    <name evidence="6" type="ORF">CYMTET_51823</name>
</gene>
<evidence type="ECO:0000256" key="3">
    <source>
        <dbReference type="ARBA" id="ARBA00022989"/>
    </source>
</evidence>
<dbReference type="InterPro" id="IPR008521">
    <property type="entry name" value="Mg_trans_NIPA"/>
</dbReference>
<keyword evidence="5" id="KW-0813">Transport</keyword>
<evidence type="ECO:0000313" key="6">
    <source>
        <dbReference type="EMBL" id="KAK3238141.1"/>
    </source>
</evidence>
<feature type="transmembrane region" description="Helical" evidence="5">
    <location>
        <begin position="213"/>
        <end position="238"/>
    </location>
</feature>
<feature type="transmembrane region" description="Helical" evidence="5">
    <location>
        <begin position="6"/>
        <end position="29"/>
    </location>
</feature>
<keyword evidence="4 5" id="KW-0472">Membrane</keyword>
<keyword evidence="7" id="KW-1185">Reference proteome</keyword>
<keyword evidence="2 5" id="KW-0812">Transmembrane</keyword>
<keyword evidence="5" id="KW-1003">Cell membrane</keyword>
<feature type="transmembrane region" description="Helical" evidence="5">
    <location>
        <begin position="141"/>
        <end position="160"/>
    </location>
</feature>
<evidence type="ECO:0000256" key="5">
    <source>
        <dbReference type="RuleBase" id="RU363078"/>
    </source>
</evidence>
<organism evidence="6 7">
    <name type="scientific">Cymbomonas tetramitiformis</name>
    <dbReference type="NCBI Taxonomy" id="36881"/>
    <lineage>
        <taxon>Eukaryota</taxon>
        <taxon>Viridiplantae</taxon>
        <taxon>Chlorophyta</taxon>
        <taxon>Pyramimonadophyceae</taxon>
        <taxon>Pyramimonadales</taxon>
        <taxon>Pyramimonadaceae</taxon>
        <taxon>Cymbomonas</taxon>
    </lineage>
</organism>